<accession>A0A5A7PNU2</accession>
<dbReference type="EMBL" id="BKCP01004861">
    <property type="protein sequence ID" value="GER34288.1"/>
    <property type="molecule type" value="Genomic_DNA"/>
</dbReference>
<name>A0A5A7PNU2_STRAF</name>
<organism evidence="2 3">
    <name type="scientific">Striga asiatica</name>
    <name type="common">Asiatic witchweed</name>
    <name type="synonym">Buchnera asiatica</name>
    <dbReference type="NCBI Taxonomy" id="4170"/>
    <lineage>
        <taxon>Eukaryota</taxon>
        <taxon>Viridiplantae</taxon>
        <taxon>Streptophyta</taxon>
        <taxon>Embryophyta</taxon>
        <taxon>Tracheophyta</taxon>
        <taxon>Spermatophyta</taxon>
        <taxon>Magnoliopsida</taxon>
        <taxon>eudicotyledons</taxon>
        <taxon>Gunneridae</taxon>
        <taxon>Pentapetalae</taxon>
        <taxon>asterids</taxon>
        <taxon>lamiids</taxon>
        <taxon>Lamiales</taxon>
        <taxon>Orobanchaceae</taxon>
        <taxon>Buchnereae</taxon>
        <taxon>Striga</taxon>
    </lineage>
</organism>
<comment type="caution">
    <text evidence="2">The sequence shown here is derived from an EMBL/GenBank/DDBJ whole genome shotgun (WGS) entry which is preliminary data.</text>
</comment>
<keyword evidence="3" id="KW-1185">Reference proteome</keyword>
<gene>
    <name evidence="2" type="ORF">STAS_10495</name>
</gene>
<evidence type="ECO:0000256" key="1">
    <source>
        <dbReference type="SAM" id="MobiDB-lite"/>
    </source>
</evidence>
<dbReference type="AlphaFoldDB" id="A0A5A7PNU2"/>
<reference evidence="3" key="1">
    <citation type="journal article" date="2019" name="Curr. Biol.">
        <title>Genome Sequence of Striga asiatica Provides Insight into the Evolution of Plant Parasitism.</title>
        <authorList>
            <person name="Yoshida S."/>
            <person name="Kim S."/>
            <person name="Wafula E.K."/>
            <person name="Tanskanen J."/>
            <person name="Kim Y.M."/>
            <person name="Honaas L."/>
            <person name="Yang Z."/>
            <person name="Spallek T."/>
            <person name="Conn C.E."/>
            <person name="Ichihashi Y."/>
            <person name="Cheong K."/>
            <person name="Cui S."/>
            <person name="Der J.P."/>
            <person name="Gundlach H."/>
            <person name="Jiao Y."/>
            <person name="Hori C."/>
            <person name="Ishida J.K."/>
            <person name="Kasahara H."/>
            <person name="Kiba T."/>
            <person name="Kim M.S."/>
            <person name="Koo N."/>
            <person name="Laohavisit A."/>
            <person name="Lee Y.H."/>
            <person name="Lumba S."/>
            <person name="McCourt P."/>
            <person name="Mortimer J.C."/>
            <person name="Mutuku J.M."/>
            <person name="Nomura T."/>
            <person name="Sasaki-Sekimoto Y."/>
            <person name="Seto Y."/>
            <person name="Wang Y."/>
            <person name="Wakatake T."/>
            <person name="Sakakibara H."/>
            <person name="Demura T."/>
            <person name="Yamaguchi S."/>
            <person name="Yoneyama K."/>
            <person name="Manabe R.I."/>
            <person name="Nelson D.C."/>
            <person name="Schulman A.H."/>
            <person name="Timko M.P."/>
            <person name="dePamphilis C.W."/>
            <person name="Choi D."/>
            <person name="Shirasu K."/>
        </authorList>
    </citation>
    <scope>NUCLEOTIDE SEQUENCE [LARGE SCALE GENOMIC DNA]</scope>
    <source>
        <strain evidence="3">cv. UVA1</strain>
    </source>
</reference>
<protein>
    <submittedName>
        <fullName evidence="2">Nuclear pore complex protein Nup133</fullName>
    </submittedName>
</protein>
<evidence type="ECO:0000313" key="2">
    <source>
        <dbReference type="EMBL" id="GER34288.1"/>
    </source>
</evidence>
<feature type="region of interest" description="Disordered" evidence="1">
    <location>
        <begin position="1"/>
        <end position="129"/>
    </location>
</feature>
<dbReference type="Proteomes" id="UP000325081">
    <property type="component" value="Unassembled WGS sequence"/>
</dbReference>
<evidence type="ECO:0000313" key="3">
    <source>
        <dbReference type="Proteomes" id="UP000325081"/>
    </source>
</evidence>
<proteinExistence type="predicted"/>
<sequence length="129" mass="13717">MLNGRRVRSESETFSMRKRVDLTVDNVAEDDTGGAAMIGVPTTKPRTSPPATGGPATGNGNLGPNGRADQPQGSKTRGIETGTYLRLQLPTGRRPRPPSSPAAANQISESKFRQKNPPALLQTIARSRP</sequence>